<keyword evidence="1" id="KW-0472">Membrane</keyword>
<keyword evidence="3" id="KW-1185">Reference proteome</keyword>
<name>A0A8H6M045_9AGAR</name>
<sequence>MIVSRSLLCRVVVVYDSLDASLRPPPYFFVHRLISPWALEKTSFLFSILLMPFFFSLSHFLLHLWDLVCTLTYFVDACTYPPPPATQQNIPMSTPSSPHICTPIASLFFFFSSLPGFSAIFASFYTTPYDVYTLYIPLHHSHPHLPLATQSSVSLSSLFSPTSLL</sequence>
<dbReference type="EMBL" id="JACGCI010000071">
    <property type="protein sequence ID" value="KAF6748384.1"/>
    <property type="molecule type" value="Genomic_DNA"/>
</dbReference>
<feature type="transmembrane region" description="Helical" evidence="1">
    <location>
        <begin position="44"/>
        <end position="65"/>
    </location>
</feature>
<dbReference type="Proteomes" id="UP000521943">
    <property type="component" value="Unassembled WGS sequence"/>
</dbReference>
<feature type="transmembrane region" description="Helical" evidence="1">
    <location>
        <begin position="104"/>
        <end position="125"/>
    </location>
</feature>
<accession>A0A8H6M045</accession>
<evidence type="ECO:0000313" key="2">
    <source>
        <dbReference type="EMBL" id="KAF6748384.1"/>
    </source>
</evidence>
<gene>
    <name evidence="2" type="ORF">DFP72DRAFT_575254</name>
</gene>
<evidence type="ECO:0000256" key="1">
    <source>
        <dbReference type="SAM" id="Phobius"/>
    </source>
</evidence>
<reference evidence="2 3" key="1">
    <citation type="submission" date="2020-07" db="EMBL/GenBank/DDBJ databases">
        <title>Comparative genomics of pyrophilous fungi reveals a link between fire events and developmental genes.</title>
        <authorList>
            <consortium name="DOE Joint Genome Institute"/>
            <person name="Steindorff A.S."/>
            <person name="Carver A."/>
            <person name="Calhoun S."/>
            <person name="Stillman K."/>
            <person name="Liu H."/>
            <person name="Lipzen A."/>
            <person name="Pangilinan J."/>
            <person name="Labutti K."/>
            <person name="Bruns T.D."/>
            <person name="Grigoriev I.V."/>
        </authorList>
    </citation>
    <scope>NUCLEOTIDE SEQUENCE [LARGE SCALE GENOMIC DNA]</scope>
    <source>
        <strain evidence="2 3">CBS 144469</strain>
    </source>
</reference>
<keyword evidence="1" id="KW-1133">Transmembrane helix</keyword>
<dbReference type="AlphaFoldDB" id="A0A8H6M045"/>
<proteinExistence type="predicted"/>
<protein>
    <submittedName>
        <fullName evidence="2">Uncharacterized protein</fullName>
    </submittedName>
</protein>
<keyword evidence="1" id="KW-0812">Transmembrane</keyword>
<evidence type="ECO:0000313" key="3">
    <source>
        <dbReference type="Proteomes" id="UP000521943"/>
    </source>
</evidence>
<organism evidence="2 3">
    <name type="scientific">Ephemerocybe angulata</name>
    <dbReference type="NCBI Taxonomy" id="980116"/>
    <lineage>
        <taxon>Eukaryota</taxon>
        <taxon>Fungi</taxon>
        <taxon>Dikarya</taxon>
        <taxon>Basidiomycota</taxon>
        <taxon>Agaricomycotina</taxon>
        <taxon>Agaricomycetes</taxon>
        <taxon>Agaricomycetidae</taxon>
        <taxon>Agaricales</taxon>
        <taxon>Agaricineae</taxon>
        <taxon>Psathyrellaceae</taxon>
        <taxon>Ephemerocybe</taxon>
    </lineage>
</organism>
<comment type="caution">
    <text evidence="2">The sequence shown here is derived from an EMBL/GenBank/DDBJ whole genome shotgun (WGS) entry which is preliminary data.</text>
</comment>